<dbReference type="Proteomes" id="UP000515146">
    <property type="component" value="Unplaced"/>
</dbReference>
<dbReference type="OMA" id="TSINPEW"/>
<evidence type="ECO:0000313" key="1">
    <source>
        <dbReference type="Proteomes" id="UP000515146"/>
    </source>
</evidence>
<gene>
    <name evidence="2" type="primary">LOC113794686</name>
</gene>
<keyword evidence="1" id="KW-1185">Reference proteome</keyword>
<evidence type="ECO:0000313" key="2">
    <source>
        <dbReference type="RefSeq" id="XP_027200615.1"/>
    </source>
</evidence>
<reference evidence="2" key="1">
    <citation type="submission" date="2025-08" db="UniProtKB">
        <authorList>
            <consortium name="RefSeq"/>
        </authorList>
    </citation>
    <scope>IDENTIFICATION</scope>
    <source>
        <strain evidence="2">Airmid</strain>
    </source>
</reference>
<organism evidence="1 2">
    <name type="scientific">Dermatophagoides pteronyssinus</name>
    <name type="common">European house dust mite</name>
    <dbReference type="NCBI Taxonomy" id="6956"/>
    <lineage>
        <taxon>Eukaryota</taxon>
        <taxon>Metazoa</taxon>
        <taxon>Ecdysozoa</taxon>
        <taxon>Arthropoda</taxon>
        <taxon>Chelicerata</taxon>
        <taxon>Arachnida</taxon>
        <taxon>Acari</taxon>
        <taxon>Acariformes</taxon>
        <taxon>Sarcoptiformes</taxon>
        <taxon>Astigmata</taxon>
        <taxon>Psoroptidia</taxon>
        <taxon>Analgoidea</taxon>
        <taxon>Pyroglyphidae</taxon>
        <taxon>Dermatophagoidinae</taxon>
        <taxon>Dermatophagoides</taxon>
    </lineage>
</organism>
<dbReference type="AlphaFoldDB" id="A0A6P6Y5P1"/>
<dbReference type="RefSeq" id="XP_027200615.1">
    <property type="nucleotide sequence ID" value="XM_027344814.1"/>
</dbReference>
<name>A0A6P6Y5P1_DERPT</name>
<dbReference type="InParanoid" id="A0A6P6Y5P1"/>
<protein>
    <submittedName>
        <fullName evidence="2">Uncharacterized protein LOC113794686</fullName>
    </submittedName>
</protein>
<sequence>MEIIDSLQIIVIIINILIVTVSSNGKNVNQINDQRLYRQQQRLLQLYQQQCFNINKENQQSISIEQFFTTFNQCARPHLIRANFIPPDIFPNEFDRINQQCIYQYSLQPKWNICNQFVIDSLLKCWLQPKNFTIWFRLQLLLQMNRDSFVMLAEQIMNDCTNRLKMINDNNYNDNTNKNNVLFISTYFKKTKTKTKKLNSRLVVLAPTYEKKFYC</sequence>
<dbReference type="OrthoDB" id="10394064at2759"/>
<accession>A0A6P6Y5P1</accession>
<dbReference type="KEGG" id="dpte:113794686"/>
<proteinExistence type="predicted"/>